<keyword evidence="2 3" id="KW-0560">Oxidoreductase</keyword>
<dbReference type="RefSeq" id="WP_328347665.1">
    <property type="nucleotide sequence ID" value="NZ_CP107906.1"/>
</dbReference>
<dbReference type="PANTHER" id="PTHR42760:SF133">
    <property type="entry name" value="3-OXOACYL-[ACYL-CARRIER-PROTEIN] REDUCTASE"/>
    <property type="match status" value="1"/>
</dbReference>
<evidence type="ECO:0000313" key="3">
    <source>
        <dbReference type="EMBL" id="WUG99152.1"/>
    </source>
</evidence>
<reference evidence="3 4" key="1">
    <citation type="submission" date="2022-10" db="EMBL/GenBank/DDBJ databases">
        <title>The complete genomes of actinobacterial strains from the NBC collection.</title>
        <authorList>
            <person name="Joergensen T.S."/>
            <person name="Alvarez Arevalo M."/>
            <person name="Sterndorff E.B."/>
            <person name="Faurdal D."/>
            <person name="Vuksanovic O."/>
            <person name="Mourched A.-S."/>
            <person name="Charusanti P."/>
            <person name="Shaw S."/>
            <person name="Blin K."/>
            <person name="Weber T."/>
        </authorList>
    </citation>
    <scope>NUCLEOTIDE SEQUENCE [LARGE SCALE GENOMIC DNA]</scope>
    <source>
        <strain evidence="3 4">NBC_00456</strain>
    </source>
</reference>
<evidence type="ECO:0000256" key="2">
    <source>
        <dbReference type="ARBA" id="ARBA00023002"/>
    </source>
</evidence>
<protein>
    <submittedName>
        <fullName evidence="3">Glucose 1-dehydrogenase</fullName>
        <ecNumber evidence="3">1.1.1.47</ecNumber>
    </submittedName>
</protein>
<dbReference type="PRINTS" id="PR00080">
    <property type="entry name" value="SDRFAMILY"/>
</dbReference>
<accession>A0ABZ1P649</accession>
<dbReference type="PRINTS" id="PR00081">
    <property type="entry name" value="GDHRDH"/>
</dbReference>
<sequence length="258" mass="27067">MHRLSGMKCVVTGGTRGIGEAICRRLVSEGAVVVLMGKTDESTHNTAQVLSEEGPGKAYGLGCDMGSVEEVNAAASRIEELLGEVDVLVNNAGIATLHRFLDVPVSDLDDVLAVNVRGPFLLSQHIARGMTSHGGAVINISSQAGHQGQALVSHYATSKAAIIGLTKCMALELAPHVRVNAVCPGIIETEMIERDFSRQAELLGVTAADVRHRTLARIPLGRFQDAGAVADVVAFLASNEAREITGQVIHVNGGMTTS</sequence>
<dbReference type="InterPro" id="IPR020904">
    <property type="entry name" value="Sc_DH/Rdtase_CS"/>
</dbReference>
<dbReference type="PROSITE" id="PS00061">
    <property type="entry name" value="ADH_SHORT"/>
    <property type="match status" value="1"/>
</dbReference>
<proteinExistence type="inferred from homology"/>
<dbReference type="GO" id="GO:0047936">
    <property type="term" value="F:glucose 1-dehydrogenase [NAD(P)+] activity"/>
    <property type="evidence" value="ECO:0007669"/>
    <property type="project" value="UniProtKB-EC"/>
</dbReference>
<keyword evidence="4" id="KW-1185">Reference proteome</keyword>
<gene>
    <name evidence="3" type="ORF">OHB29_42885</name>
</gene>
<dbReference type="InterPro" id="IPR036291">
    <property type="entry name" value="NAD(P)-bd_dom_sf"/>
</dbReference>
<organism evidence="3 4">
    <name type="scientific">Streptomyces violaceus</name>
    <name type="common">Streptomyces venezuelae</name>
    <dbReference type="NCBI Taxonomy" id="1936"/>
    <lineage>
        <taxon>Bacteria</taxon>
        <taxon>Bacillati</taxon>
        <taxon>Actinomycetota</taxon>
        <taxon>Actinomycetes</taxon>
        <taxon>Kitasatosporales</taxon>
        <taxon>Streptomycetaceae</taxon>
        <taxon>Streptomyces</taxon>
    </lineage>
</organism>
<dbReference type="Proteomes" id="UP001341259">
    <property type="component" value="Chromosome"/>
</dbReference>
<dbReference type="InterPro" id="IPR002347">
    <property type="entry name" value="SDR_fam"/>
</dbReference>
<dbReference type="SUPFAM" id="SSF51735">
    <property type="entry name" value="NAD(P)-binding Rossmann-fold domains"/>
    <property type="match status" value="1"/>
</dbReference>
<dbReference type="PANTHER" id="PTHR42760">
    <property type="entry name" value="SHORT-CHAIN DEHYDROGENASES/REDUCTASES FAMILY MEMBER"/>
    <property type="match status" value="1"/>
</dbReference>
<dbReference type="NCBIfam" id="NF005559">
    <property type="entry name" value="PRK07231.1"/>
    <property type="match status" value="1"/>
</dbReference>
<name>A0ABZ1P649_STRVL</name>
<dbReference type="Pfam" id="PF13561">
    <property type="entry name" value="adh_short_C2"/>
    <property type="match status" value="1"/>
</dbReference>
<dbReference type="EC" id="1.1.1.47" evidence="3"/>
<evidence type="ECO:0000256" key="1">
    <source>
        <dbReference type="ARBA" id="ARBA00006484"/>
    </source>
</evidence>
<dbReference type="EMBL" id="CP107906">
    <property type="protein sequence ID" value="WUG99152.1"/>
    <property type="molecule type" value="Genomic_DNA"/>
</dbReference>
<dbReference type="Gene3D" id="3.40.50.720">
    <property type="entry name" value="NAD(P)-binding Rossmann-like Domain"/>
    <property type="match status" value="1"/>
</dbReference>
<dbReference type="CDD" id="cd05233">
    <property type="entry name" value="SDR_c"/>
    <property type="match status" value="1"/>
</dbReference>
<evidence type="ECO:0000313" key="4">
    <source>
        <dbReference type="Proteomes" id="UP001341259"/>
    </source>
</evidence>
<comment type="similarity">
    <text evidence="1">Belongs to the short-chain dehydrogenases/reductases (SDR) family.</text>
</comment>